<comment type="caution">
    <text evidence="1">The sequence shown here is derived from an EMBL/GenBank/DDBJ whole genome shotgun (WGS) entry which is preliminary data.</text>
</comment>
<evidence type="ECO:0000313" key="2">
    <source>
        <dbReference type="Proteomes" id="UP000749293"/>
    </source>
</evidence>
<evidence type="ECO:0000313" key="1">
    <source>
        <dbReference type="EMBL" id="KAF4125682.1"/>
    </source>
</evidence>
<name>A0A9P4Z021_9HYPO</name>
<dbReference type="RefSeq" id="XP_035324334.1">
    <property type="nucleotide sequence ID" value="XM_035462910.1"/>
</dbReference>
<dbReference type="EMBL" id="JAANYQ010000002">
    <property type="protein sequence ID" value="KAF4125682.1"/>
    <property type="molecule type" value="Genomic_DNA"/>
</dbReference>
<gene>
    <name evidence="1" type="ORF">GMORB2_0926</name>
</gene>
<dbReference type="OrthoDB" id="629492at2759"/>
<sequence>MISTQQVTLRTTSDVRPPSHLIMTVDRDAAVEALIHDGRRAYASKHYKNALECFTRAMKRCPCSRGTRRERCTCKDFERVSAENGSIYQEAMYNCKCTVGQLFGKCDNLLHIQALDYRAATFESLKELERARKDAEWILELAPRLPEGYLRLGKIARLQKKSEFAWKVYSAGIEAGLSNNITKDDPKIAVSLADQEAWPKEYTDDLFRNWSLRENPFTLASVAKTPCSYPLILFIKYSNTSTFLLSCKNATSWTM</sequence>
<dbReference type="SUPFAM" id="SSF48452">
    <property type="entry name" value="TPR-like"/>
    <property type="match status" value="1"/>
</dbReference>
<accession>A0A9P4Z021</accession>
<organism evidence="1 2">
    <name type="scientific">Geosmithia morbida</name>
    <dbReference type="NCBI Taxonomy" id="1094350"/>
    <lineage>
        <taxon>Eukaryota</taxon>
        <taxon>Fungi</taxon>
        <taxon>Dikarya</taxon>
        <taxon>Ascomycota</taxon>
        <taxon>Pezizomycotina</taxon>
        <taxon>Sordariomycetes</taxon>
        <taxon>Hypocreomycetidae</taxon>
        <taxon>Hypocreales</taxon>
        <taxon>Bionectriaceae</taxon>
        <taxon>Geosmithia</taxon>
    </lineage>
</organism>
<keyword evidence="2" id="KW-1185">Reference proteome</keyword>
<reference evidence="1" key="1">
    <citation type="submission" date="2020-03" db="EMBL/GenBank/DDBJ databases">
        <title>Site-based positive gene gene selection in Geosmithia morbida across the United States reveals a broad range of putative effectors and factors for local host and environmental adapation.</title>
        <authorList>
            <person name="Onufrak A."/>
            <person name="Murdoch R.W."/>
            <person name="Gazis R."/>
            <person name="Huff M."/>
            <person name="Staton M."/>
            <person name="Klingeman W."/>
            <person name="Hadziabdic D."/>
        </authorList>
    </citation>
    <scope>NUCLEOTIDE SEQUENCE</scope>
    <source>
        <strain evidence="1">1262</strain>
    </source>
</reference>
<dbReference type="InterPro" id="IPR011990">
    <property type="entry name" value="TPR-like_helical_dom_sf"/>
</dbReference>
<dbReference type="GeneID" id="55967156"/>
<dbReference type="Gene3D" id="1.25.40.10">
    <property type="entry name" value="Tetratricopeptide repeat domain"/>
    <property type="match status" value="1"/>
</dbReference>
<protein>
    <submittedName>
        <fullName evidence="1">F-box/TPR repeat protein Pof3</fullName>
    </submittedName>
</protein>
<dbReference type="Proteomes" id="UP000749293">
    <property type="component" value="Unassembled WGS sequence"/>
</dbReference>
<proteinExistence type="predicted"/>
<dbReference type="AlphaFoldDB" id="A0A9P4Z021"/>